<gene>
    <name evidence="13" type="primary">Piso0_003696</name>
    <name evidence="13" type="ORF">GNLVRS01_PISO0K00560g</name>
    <name evidence="14" type="ORF">GNLVRS01_PISO0L00561g</name>
</gene>
<evidence type="ECO:0000313" key="14">
    <source>
        <dbReference type="EMBL" id="CCE84155.1"/>
    </source>
</evidence>
<organism evidence="13 15">
    <name type="scientific">Pichia sorbitophila (strain ATCC MYA-4447 / BCRC 22081 / CBS 7064 / NBRC 10061 / NRRL Y-12695)</name>
    <name type="common">Hybrid yeast</name>
    <dbReference type="NCBI Taxonomy" id="559304"/>
    <lineage>
        <taxon>Eukaryota</taxon>
        <taxon>Fungi</taxon>
        <taxon>Dikarya</taxon>
        <taxon>Ascomycota</taxon>
        <taxon>Saccharomycotina</taxon>
        <taxon>Pichiomycetes</taxon>
        <taxon>Debaryomycetaceae</taxon>
        <taxon>Millerozyma</taxon>
    </lineage>
</organism>
<keyword evidence="4" id="KW-0808">Transferase</keyword>
<evidence type="ECO:0000259" key="12">
    <source>
        <dbReference type="PROSITE" id="PS51481"/>
    </source>
</evidence>
<dbReference type="PANTHER" id="PTHR28629:SF4">
    <property type="entry name" value="TRIOKINASE_FMN CYCLASE"/>
    <property type="match status" value="1"/>
</dbReference>
<reference evidence="13" key="1">
    <citation type="submission" date="2011-10" db="EMBL/GenBank/DDBJ databases">
        <authorList>
            <person name="Genoscope - CEA"/>
        </authorList>
    </citation>
    <scope>NUCLEOTIDE SEQUENCE</scope>
</reference>
<dbReference type="Proteomes" id="UP000005222">
    <property type="component" value="Chromosome K"/>
</dbReference>
<accession>G8YAS0</accession>
<dbReference type="Pfam" id="PF02734">
    <property type="entry name" value="Dak2"/>
    <property type="match status" value="1"/>
</dbReference>
<dbReference type="EMBL" id="FO082048">
    <property type="protein sequence ID" value="CCE84155.1"/>
    <property type="molecule type" value="Genomic_DNA"/>
</dbReference>
<evidence type="ECO:0000256" key="9">
    <source>
        <dbReference type="ARBA" id="ARBA00047974"/>
    </source>
</evidence>
<dbReference type="GO" id="GO:0019588">
    <property type="term" value="P:anaerobic glycerol catabolic process"/>
    <property type="evidence" value="ECO:0007669"/>
    <property type="project" value="UniProtKB-UniPathway"/>
</dbReference>
<dbReference type="Gene3D" id="3.40.50.10440">
    <property type="entry name" value="Dihydroxyacetone kinase, domain 1"/>
    <property type="match status" value="1"/>
</dbReference>
<dbReference type="GO" id="GO:0005829">
    <property type="term" value="C:cytosol"/>
    <property type="evidence" value="ECO:0007669"/>
    <property type="project" value="TreeGrafter"/>
</dbReference>
<keyword evidence="6" id="KW-0418">Kinase</keyword>
<dbReference type="eggNOG" id="KOG2426">
    <property type="taxonomic scope" value="Eukaryota"/>
</dbReference>
<comment type="function">
    <text evidence="1">Catalyzes both the phosphorylation of dihydroxyacetone and of glyceraldehyde.</text>
</comment>
<feature type="domain" description="DhaK" evidence="12">
    <location>
        <begin position="9"/>
        <end position="351"/>
    </location>
</feature>
<dbReference type="InterPro" id="IPR050861">
    <property type="entry name" value="Dihydroxyacetone_Kinase"/>
</dbReference>
<evidence type="ECO:0000256" key="1">
    <source>
        <dbReference type="ARBA" id="ARBA00003264"/>
    </source>
</evidence>
<evidence type="ECO:0000256" key="10">
    <source>
        <dbReference type="ARBA" id="ARBA00048898"/>
    </source>
</evidence>
<keyword evidence="15" id="KW-1185">Reference proteome</keyword>
<dbReference type="GO" id="GO:0005524">
    <property type="term" value="F:ATP binding"/>
    <property type="evidence" value="ECO:0007669"/>
    <property type="project" value="UniProtKB-KW"/>
</dbReference>
<dbReference type="InterPro" id="IPR004006">
    <property type="entry name" value="DhaK_dom"/>
</dbReference>
<evidence type="ECO:0000256" key="7">
    <source>
        <dbReference type="ARBA" id="ARBA00022798"/>
    </source>
</evidence>
<dbReference type="PROSITE" id="PS51481">
    <property type="entry name" value="DHAK"/>
    <property type="match status" value="1"/>
</dbReference>
<evidence type="ECO:0000256" key="2">
    <source>
        <dbReference type="ARBA" id="ARBA00004778"/>
    </source>
</evidence>
<dbReference type="GO" id="GO:0050354">
    <property type="term" value="F:triokinase activity"/>
    <property type="evidence" value="ECO:0007669"/>
    <property type="project" value="UniProtKB-EC"/>
</dbReference>
<comment type="pathway">
    <text evidence="2">Polyol metabolism; glycerol fermentation; glycerone phosphate from glycerol (oxidative route): step 2/2.</text>
</comment>
<dbReference type="OrthoDB" id="1724672at2759"/>
<evidence type="ECO:0000256" key="5">
    <source>
        <dbReference type="ARBA" id="ARBA00022741"/>
    </source>
</evidence>
<dbReference type="AlphaFoldDB" id="G8YAS0"/>
<evidence type="ECO:0000259" key="11">
    <source>
        <dbReference type="PROSITE" id="PS51480"/>
    </source>
</evidence>
<dbReference type="Gene3D" id="3.30.1180.20">
    <property type="entry name" value="Dihydroxyacetone kinase, domain 2"/>
    <property type="match status" value="1"/>
</dbReference>
<dbReference type="SUPFAM" id="SSF101473">
    <property type="entry name" value="DhaL-like"/>
    <property type="match status" value="1"/>
</dbReference>
<evidence type="ECO:0000256" key="4">
    <source>
        <dbReference type="ARBA" id="ARBA00022679"/>
    </source>
</evidence>
<dbReference type="UniPathway" id="UPA00617">
    <property type="reaction ID" value="UER00669"/>
</dbReference>
<dbReference type="Pfam" id="PF02733">
    <property type="entry name" value="Dak1"/>
    <property type="match status" value="1"/>
</dbReference>
<dbReference type="InParanoid" id="G8YAS0"/>
<dbReference type="SUPFAM" id="SSF82549">
    <property type="entry name" value="DAK1/DegV-like"/>
    <property type="match status" value="1"/>
</dbReference>
<dbReference type="EMBL" id="FO082049">
    <property type="protein sequence ID" value="CCE83124.1"/>
    <property type="molecule type" value="Genomic_DNA"/>
</dbReference>
<evidence type="ECO:0000313" key="13">
    <source>
        <dbReference type="EMBL" id="CCE83124.1"/>
    </source>
</evidence>
<protein>
    <submittedName>
        <fullName evidence="13">Piso0_003696 protein</fullName>
    </submittedName>
</protein>
<dbReference type="PROSITE" id="PS51480">
    <property type="entry name" value="DHAL"/>
    <property type="match status" value="1"/>
</dbReference>
<comment type="catalytic activity">
    <reaction evidence="10">
        <text>dihydroxyacetone + ATP = dihydroxyacetone phosphate + ADP + H(+)</text>
        <dbReference type="Rhea" id="RHEA:15773"/>
        <dbReference type="ChEBI" id="CHEBI:15378"/>
        <dbReference type="ChEBI" id="CHEBI:16016"/>
        <dbReference type="ChEBI" id="CHEBI:30616"/>
        <dbReference type="ChEBI" id="CHEBI:57642"/>
        <dbReference type="ChEBI" id="CHEBI:456216"/>
        <dbReference type="EC" id="2.7.1.29"/>
    </reaction>
</comment>
<dbReference type="FunFam" id="3.30.1180.20:FF:000001">
    <property type="entry name" value="Dihydroxyacetone kinase 1"/>
    <property type="match status" value="1"/>
</dbReference>
<keyword evidence="5" id="KW-0547">Nucleotide-binding</keyword>
<reference evidence="15" key="2">
    <citation type="journal article" date="2012" name="G3 (Bethesda)">
        <title>Pichia sorbitophila, an interspecies yeast hybrid reveals early steps of genome resolution following polyploidization.</title>
        <authorList>
            <person name="Leh Louis V."/>
            <person name="Despons L."/>
            <person name="Friedrich A."/>
            <person name="Martin T."/>
            <person name="Durrens P."/>
            <person name="Casaregola S."/>
            <person name="Neuveglise C."/>
            <person name="Fairhead C."/>
            <person name="Marck C."/>
            <person name="Cruz J.A."/>
            <person name="Straub M.L."/>
            <person name="Kugler V."/>
            <person name="Sacerdot C."/>
            <person name="Uzunov Z."/>
            <person name="Thierry A."/>
            <person name="Weiss S."/>
            <person name="Bleykasten C."/>
            <person name="De Montigny J."/>
            <person name="Jacques N."/>
            <person name="Jung P."/>
            <person name="Lemaire M."/>
            <person name="Mallet S."/>
            <person name="Morel G."/>
            <person name="Richard G.F."/>
            <person name="Sarkar A."/>
            <person name="Savel G."/>
            <person name="Schacherer J."/>
            <person name="Seret M.L."/>
            <person name="Talla E."/>
            <person name="Samson G."/>
            <person name="Jubin C."/>
            <person name="Poulain J."/>
            <person name="Vacherie B."/>
            <person name="Barbe V."/>
            <person name="Pelletier E."/>
            <person name="Sherman D.J."/>
            <person name="Westhof E."/>
            <person name="Weissenbach J."/>
            <person name="Baret P.V."/>
            <person name="Wincker P."/>
            <person name="Gaillardin C."/>
            <person name="Dujon B."/>
            <person name="Souciet J.L."/>
        </authorList>
    </citation>
    <scope>NUCLEOTIDE SEQUENCE [LARGE SCALE GENOMIC DNA]</scope>
    <source>
        <strain evidence="15">ATCC MYA-4447 / BCRC 22081 / CBS 7064 / NBRC 10061 / NRRL Y-12695</strain>
    </source>
</reference>
<dbReference type="GO" id="GO:0004371">
    <property type="term" value="F:glycerone kinase activity"/>
    <property type="evidence" value="ECO:0007669"/>
    <property type="project" value="UniProtKB-EC"/>
</dbReference>
<dbReference type="Gene3D" id="1.25.40.340">
    <property type="match status" value="1"/>
</dbReference>
<evidence type="ECO:0000256" key="8">
    <source>
        <dbReference type="ARBA" id="ARBA00022840"/>
    </source>
</evidence>
<keyword evidence="7" id="KW-0319">Glycerol metabolism</keyword>
<sequence>MAKHFLPKDPTDLVGNCLKAYVYENDALSLLEKEKVVFNNRHDPQKVSLISGGGSGHEPGWVGFVGSGMLTATAQGDIFASPNYNNVKAAEKVVHSEAGTIFLITNYTGDNLYFGMAAQDLISRFGDKVRLLRTTDDVSIGRTSGELVGRRTLAGCIFAIKLLGAASERGYDIDTLCELGESINKSTVSVNAGLDHVHIPGHPADSNYGKLDPNQMELGLGIHNEPGLTKIDEVLPNEVLIPKMLQLMLDKSDKERNFLEYDKNDKFILLFNNLGGVPVIEEKALIYTIVKELQSIYGIVPSRVYSGHFITSINAPIFTISLLNITKAVNKTFSEKTLFALLDDPNGSSSFPVCHNTGESILNAHKRIITNFENYPESDEVQAKEDISCDSALIRSILRKGAENVLARESDITFWDTEMGDGDCGKTLEAGALGILRGLDSGAINCTGILSTLEGILHVLKYDMGGTLGAILFIFTKSLINRSELLIRKGKKDAADIFAIALEEAVKTLGEFTKAREGHRTVMDVLIPFCREFSQSKDIVAAVTTAKEAAEGTRKLKPKLGRATYVGSSKERVDFPPDPGAYGLYEILSALNSQQA</sequence>
<dbReference type="InterPro" id="IPR004007">
    <property type="entry name" value="DhaL_dom"/>
</dbReference>
<keyword evidence="8" id="KW-0067">ATP-binding</keyword>
<dbReference type="HOGENOM" id="CLU_017054_6_0_1"/>
<name>G8YAS0_PICSO</name>
<evidence type="ECO:0000256" key="3">
    <source>
        <dbReference type="ARBA" id="ARBA00008757"/>
    </source>
</evidence>
<comment type="similarity">
    <text evidence="3">Belongs to the dihydroxyacetone kinase (DAK) family.</text>
</comment>
<comment type="catalytic activity">
    <reaction evidence="9">
        <text>D-glyceraldehyde + ATP = D-glyceraldehyde 3-phosphate + ADP + H(+)</text>
        <dbReference type="Rhea" id="RHEA:13941"/>
        <dbReference type="ChEBI" id="CHEBI:15378"/>
        <dbReference type="ChEBI" id="CHEBI:17378"/>
        <dbReference type="ChEBI" id="CHEBI:30616"/>
        <dbReference type="ChEBI" id="CHEBI:59776"/>
        <dbReference type="ChEBI" id="CHEBI:456216"/>
        <dbReference type="EC" id="2.7.1.28"/>
    </reaction>
</comment>
<dbReference type="InterPro" id="IPR036117">
    <property type="entry name" value="DhaL_dom_sf"/>
</dbReference>
<dbReference type="PANTHER" id="PTHR28629">
    <property type="entry name" value="TRIOKINASE/FMN CYCLASE"/>
    <property type="match status" value="1"/>
</dbReference>
<dbReference type="STRING" id="559304.G8YAS0"/>
<dbReference type="Proteomes" id="UP000005222">
    <property type="component" value="Chromosome L"/>
</dbReference>
<dbReference type="FunFam" id="3.40.50.10440:FF:000001">
    <property type="entry name" value="Dihydroxyacetone kinase, DhaK subunit"/>
    <property type="match status" value="1"/>
</dbReference>
<evidence type="ECO:0000313" key="15">
    <source>
        <dbReference type="Proteomes" id="UP000005222"/>
    </source>
</evidence>
<feature type="domain" description="DhaL" evidence="11">
    <location>
        <begin position="392"/>
        <end position="593"/>
    </location>
</feature>
<dbReference type="SMART" id="SM01120">
    <property type="entry name" value="Dak2"/>
    <property type="match status" value="1"/>
</dbReference>
<proteinExistence type="inferred from homology"/>
<evidence type="ECO:0000256" key="6">
    <source>
        <dbReference type="ARBA" id="ARBA00022777"/>
    </source>
</evidence>